<dbReference type="InterPro" id="IPR011604">
    <property type="entry name" value="PDDEXK-like_dom_sf"/>
</dbReference>
<sequence length="275" mass="30022">MASAIKKVPHPSGKVVFFNPARHVYSIGAPGSPGARCRSVSSILNQFFPFDADKVSKIVATKQEKTQQAVLDEWKMSAQLGTNVHSHIEALLLKQPPPKFAVRQGNEEKFLPVATAAVERVQADYEIIAVETIVVSERFQLAGTIDFLAKNRKTGAVMVGDWKTTSSVATGFKFSSFEGPCPPPVSHLPNSKLTRYALQTMLYGHILRTEGYASLIDDGIATMPLEYGLVRFGPNERGEVVADFTRVCESDLHGVDDAADLPSTTLIERICAMTK</sequence>
<evidence type="ECO:0000259" key="1">
    <source>
        <dbReference type="Pfam" id="PF12705"/>
    </source>
</evidence>
<accession>A0A7S1MMB8</accession>
<feature type="domain" description="PD-(D/E)XK endonuclease-like" evidence="1">
    <location>
        <begin position="105"/>
        <end position="212"/>
    </location>
</feature>
<organism evidence="2">
    <name type="scientific">Neobodo designis</name>
    <name type="common">Flagellated protozoan</name>
    <name type="synonym">Bodo designis</name>
    <dbReference type="NCBI Taxonomy" id="312471"/>
    <lineage>
        <taxon>Eukaryota</taxon>
        <taxon>Discoba</taxon>
        <taxon>Euglenozoa</taxon>
        <taxon>Kinetoplastea</taxon>
        <taxon>Metakinetoplastina</taxon>
        <taxon>Neobodonida</taxon>
        <taxon>Neobodo</taxon>
    </lineage>
</organism>
<gene>
    <name evidence="2" type="ORF">NDES1114_LOCUS24414</name>
</gene>
<dbReference type="Pfam" id="PF12705">
    <property type="entry name" value="PDDEXK_1"/>
    <property type="match status" value="1"/>
</dbReference>
<evidence type="ECO:0000313" key="2">
    <source>
        <dbReference type="EMBL" id="CAD9134687.1"/>
    </source>
</evidence>
<dbReference type="EMBL" id="HBGF01036447">
    <property type="protein sequence ID" value="CAD9134687.1"/>
    <property type="molecule type" value="Transcribed_RNA"/>
</dbReference>
<reference evidence="2" key="1">
    <citation type="submission" date="2021-01" db="EMBL/GenBank/DDBJ databases">
        <authorList>
            <person name="Corre E."/>
            <person name="Pelletier E."/>
            <person name="Niang G."/>
            <person name="Scheremetjew M."/>
            <person name="Finn R."/>
            <person name="Kale V."/>
            <person name="Holt S."/>
            <person name="Cochrane G."/>
            <person name="Meng A."/>
            <person name="Brown T."/>
            <person name="Cohen L."/>
        </authorList>
    </citation>
    <scope>NUCLEOTIDE SEQUENCE</scope>
    <source>
        <strain evidence="2">CCAP 1951/1</strain>
    </source>
</reference>
<dbReference type="AlphaFoldDB" id="A0A7S1MMB8"/>
<name>A0A7S1MMB8_NEODS</name>
<dbReference type="Gene3D" id="3.90.320.10">
    <property type="match status" value="1"/>
</dbReference>
<proteinExistence type="predicted"/>
<dbReference type="InterPro" id="IPR038726">
    <property type="entry name" value="PDDEXK_AddAB-type"/>
</dbReference>
<protein>
    <recommendedName>
        <fullName evidence="1">PD-(D/E)XK endonuclease-like domain-containing protein</fullName>
    </recommendedName>
</protein>